<evidence type="ECO:0000259" key="1">
    <source>
        <dbReference type="PROSITE" id="PS51724"/>
    </source>
</evidence>
<reference evidence="2" key="1">
    <citation type="submission" date="2018-05" db="EMBL/GenBank/DDBJ databases">
        <authorList>
            <person name="Lanie J.A."/>
            <person name="Ng W.-L."/>
            <person name="Kazmierczak K.M."/>
            <person name="Andrzejewski T.M."/>
            <person name="Davidsen T.M."/>
            <person name="Wayne K.J."/>
            <person name="Tettelin H."/>
            <person name="Glass J.I."/>
            <person name="Rusch D."/>
            <person name="Podicherti R."/>
            <person name="Tsui H.-C.T."/>
            <person name="Winkler M.E."/>
        </authorList>
    </citation>
    <scope>NUCLEOTIDE SEQUENCE</scope>
</reference>
<dbReference type="AlphaFoldDB" id="A0A382FIM0"/>
<feature type="non-terminal residue" evidence="2">
    <location>
        <position position="1"/>
    </location>
</feature>
<proteinExistence type="predicted"/>
<dbReference type="EMBL" id="UINC01049822">
    <property type="protein sequence ID" value="SVB62053.1"/>
    <property type="molecule type" value="Genomic_DNA"/>
</dbReference>
<dbReference type="GO" id="GO:0042834">
    <property type="term" value="F:peptidoglycan binding"/>
    <property type="evidence" value="ECO:0007669"/>
    <property type="project" value="InterPro"/>
</dbReference>
<dbReference type="InterPro" id="IPR011990">
    <property type="entry name" value="TPR-like_helical_dom_sf"/>
</dbReference>
<dbReference type="Pfam" id="PF05036">
    <property type="entry name" value="SPOR"/>
    <property type="match status" value="1"/>
</dbReference>
<dbReference type="PROSITE" id="PS51724">
    <property type="entry name" value="SPOR"/>
    <property type="match status" value="1"/>
</dbReference>
<dbReference type="InterPro" id="IPR036680">
    <property type="entry name" value="SPOR-like_sf"/>
</dbReference>
<dbReference type="SUPFAM" id="SSF110997">
    <property type="entry name" value="Sporulation related repeat"/>
    <property type="match status" value="1"/>
</dbReference>
<accession>A0A382FIM0</accession>
<dbReference type="Gene3D" id="3.30.70.1070">
    <property type="entry name" value="Sporulation related repeat"/>
    <property type="match status" value="1"/>
</dbReference>
<gene>
    <name evidence="2" type="ORF">METZ01_LOCUS214907</name>
</gene>
<dbReference type="InterPro" id="IPR007730">
    <property type="entry name" value="SPOR-like_dom"/>
</dbReference>
<feature type="domain" description="SPOR" evidence="1">
    <location>
        <begin position="180"/>
        <end position="259"/>
    </location>
</feature>
<organism evidence="2">
    <name type="scientific">marine metagenome</name>
    <dbReference type="NCBI Taxonomy" id="408172"/>
    <lineage>
        <taxon>unclassified sequences</taxon>
        <taxon>metagenomes</taxon>
        <taxon>ecological metagenomes</taxon>
    </lineage>
</organism>
<name>A0A382FIM0_9ZZZZ</name>
<evidence type="ECO:0000313" key="2">
    <source>
        <dbReference type="EMBL" id="SVB62053.1"/>
    </source>
</evidence>
<sequence>VLHGVSDSAVLSLPTIEQEYPNNASVLFLKGLLATDGENAMEIFSKLYNTHPTSDYGDDAVMKVAEYYYAAGLYVQASDWLRKMPIYYSRSEHIERAVKLFLNSLIVSGHKDTAIFYSRVFKRQFPNLNVDGKINELLKEFEKSDQEEKKMIDNISNITTPILQPVEEIDAIQIEDILLQVPKGLYSLQTGAFSVRNNAESQRIDLTIAGFNARITELYRDKRVLYAVRIGYYNSKDDARKIGSQVKTILDFDTIVITKD</sequence>
<protein>
    <recommendedName>
        <fullName evidence="1">SPOR domain-containing protein</fullName>
    </recommendedName>
</protein>
<dbReference type="Gene3D" id="1.25.40.10">
    <property type="entry name" value="Tetratricopeptide repeat domain"/>
    <property type="match status" value="1"/>
</dbReference>